<dbReference type="GO" id="GO:0097367">
    <property type="term" value="F:carbohydrate derivative binding"/>
    <property type="evidence" value="ECO:0007669"/>
    <property type="project" value="InterPro"/>
</dbReference>
<dbReference type="InterPro" id="IPR005486">
    <property type="entry name" value="Glucokinase_regulatory_CS"/>
</dbReference>
<dbReference type="EC" id="4.2.1.126" evidence="8 12"/>
<dbReference type="EMBL" id="JAAXOX010000016">
    <property type="protein sequence ID" value="NKY24469.1"/>
    <property type="molecule type" value="Genomic_DNA"/>
</dbReference>
<comment type="pathway">
    <text evidence="12">Amino-sugar metabolism; N-acetylmuramate degradation.</text>
</comment>
<comment type="subunit">
    <text evidence="1 12">Homodimer.</text>
</comment>
<evidence type="ECO:0000256" key="7">
    <source>
        <dbReference type="ARBA" id="ARBA00061234"/>
    </source>
</evidence>
<dbReference type="InterPro" id="IPR046348">
    <property type="entry name" value="SIS_dom_sf"/>
</dbReference>
<dbReference type="GO" id="GO:0016803">
    <property type="term" value="F:ether hydrolase activity"/>
    <property type="evidence" value="ECO:0007669"/>
    <property type="project" value="TreeGrafter"/>
</dbReference>
<dbReference type="CDD" id="cd05007">
    <property type="entry name" value="SIS_Etherase"/>
    <property type="match status" value="1"/>
</dbReference>
<dbReference type="Pfam" id="PF20741">
    <property type="entry name" value="GKRP-like_C"/>
    <property type="match status" value="1"/>
</dbReference>
<dbReference type="NCBIfam" id="NF009222">
    <property type="entry name" value="PRK12570.1"/>
    <property type="match status" value="1"/>
</dbReference>
<evidence type="ECO:0000256" key="3">
    <source>
        <dbReference type="ARBA" id="ARBA00023277"/>
    </source>
</evidence>
<accession>A0A7X6KYR3</accession>
<dbReference type="PANTHER" id="PTHR10088:SF4">
    <property type="entry name" value="GLUCOKINASE REGULATORY PROTEIN"/>
    <property type="match status" value="1"/>
</dbReference>
<dbReference type="GO" id="GO:0009254">
    <property type="term" value="P:peptidoglycan turnover"/>
    <property type="evidence" value="ECO:0007669"/>
    <property type="project" value="TreeGrafter"/>
</dbReference>
<evidence type="ECO:0000256" key="2">
    <source>
        <dbReference type="ARBA" id="ARBA00023239"/>
    </source>
</evidence>
<evidence type="ECO:0000256" key="10">
    <source>
        <dbReference type="ARBA" id="ARBA00077905"/>
    </source>
</evidence>
<gene>
    <name evidence="12 14" type="primary">murQ</name>
    <name evidence="14" type="ORF">HGA03_17560</name>
</gene>
<dbReference type="Gene3D" id="1.10.8.1080">
    <property type="match status" value="1"/>
</dbReference>
<name>A0A7X6KYR3_9CELL</name>
<dbReference type="UniPathway" id="UPA00342"/>
<keyword evidence="15" id="KW-1185">Reference proteome</keyword>
<dbReference type="Pfam" id="PF22645">
    <property type="entry name" value="GKRP_SIS_N"/>
    <property type="match status" value="1"/>
</dbReference>
<comment type="similarity">
    <text evidence="7 12">Belongs to the GCKR-like family. MurNAc-6-P etherase subfamily.</text>
</comment>
<evidence type="ECO:0000256" key="5">
    <source>
        <dbReference type="ARBA" id="ARBA00060595"/>
    </source>
</evidence>
<dbReference type="Proteomes" id="UP000581206">
    <property type="component" value="Unassembled WGS sequence"/>
</dbReference>
<evidence type="ECO:0000256" key="1">
    <source>
        <dbReference type="ARBA" id="ARBA00011738"/>
    </source>
</evidence>
<proteinExistence type="inferred from homology"/>
<dbReference type="InterPro" id="IPR040190">
    <property type="entry name" value="MURQ/GCKR"/>
</dbReference>
<comment type="caution">
    <text evidence="14">The sequence shown here is derived from an EMBL/GenBank/DDBJ whole genome shotgun (WGS) entry which is preliminary data.</text>
</comment>
<keyword evidence="3 12" id="KW-0119">Carbohydrate metabolism</keyword>
<comment type="pathway">
    <text evidence="6">Cell wall biogenesis.</text>
</comment>
<dbReference type="GO" id="GO:0046348">
    <property type="term" value="P:amino sugar catabolic process"/>
    <property type="evidence" value="ECO:0007669"/>
    <property type="project" value="InterPro"/>
</dbReference>
<keyword evidence="2 12" id="KW-0456">Lyase</keyword>
<dbReference type="AlphaFoldDB" id="A0A7X6KYR3"/>
<feature type="active site" description="Proton donor" evidence="12">
    <location>
        <position position="106"/>
    </location>
</feature>
<evidence type="ECO:0000256" key="4">
    <source>
        <dbReference type="ARBA" id="ARBA00051747"/>
    </source>
</evidence>
<comment type="miscellaneous">
    <text evidence="12">A lyase-type mechanism (elimination/hydration) is suggested for the cleavage of the lactyl ether bond of MurNAc 6-phosphate, with the formation of an alpha,beta-unsaturated aldehyde intermediate with (E)-stereochemistry, followed by the syn addition of water to give product.</text>
</comment>
<dbReference type="PROSITE" id="PS01272">
    <property type="entry name" value="GCKR"/>
    <property type="match status" value="1"/>
</dbReference>
<comment type="pathway">
    <text evidence="5">Amino-sugar metabolism; 1,6-anhydro-N-acetylmuramate degradation.</text>
</comment>
<feature type="active site" evidence="12">
    <location>
        <position position="137"/>
    </location>
</feature>
<dbReference type="NCBIfam" id="NF003915">
    <property type="entry name" value="PRK05441.1"/>
    <property type="match status" value="1"/>
</dbReference>
<dbReference type="HAMAP" id="MF_00068">
    <property type="entry name" value="MurQ"/>
    <property type="match status" value="1"/>
</dbReference>
<organism evidence="14 15">
    <name type="scientific">Cellulomonas denverensis</name>
    <dbReference type="NCBI Taxonomy" id="264297"/>
    <lineage>
        <taxon>Bacteria</taxon>
        <taxon>Bacillati</taxon>
        <taxon>Actinomycetota</taxon>
        <taxon>Actinomycetes</taxon>
        <taxon>Micrococcales</taxon>
        <taxon>Cellulomonadaceae</taxon>
        <taxon>Cellulomonas</taxon>
    </lineage>
</organism>
<dbReference type="GO" id="GO:0097173">
    <property type="term" value="P:N-acetylmuramic acid catabolic process"/>
    <property type="evidence" value="ECO:0007669"/>
    <property type="project" value="UniProtKB-UniPathway"/>
</dbReference>
<evidence type="ECO:0000313" key="15">
    <source>
        <dbReference type="Proteomes" id="UP000581206"/>
    </source>
</evidence>
<dbReference type="GO" id="GO:0016835">
    <property type="term" value="F:carbon-oxygen lyase activity"/>
    <property type="evidence" value="ECO:0007669"/>
    <property type="project" value="UniProtKB-UniRule"/>
</dbReference>
<dbReference type="Gene3D" id="3.40.50.10490">
    <property type="entry name" value="Glucose-6-phosphate isomerase like protein, domain 1"/>
    <property type="match status" value="2"/>
</dbReference>
<dbReference type="InterPro" id="IPR005488">
    <property type="entry name" value="Etherase_MurQ"/>
</dbReference>
<evidence type="ECO:0000256" key="12">
    <source>
        <dbReference type="HAMAP-Rule" id="MF_00068"/>
    </source>
</evidence>
<dbReference type="PROSITE" id="PS51464">
    <property type="entry name" value="SIS"/>
    <property type="match status" value="1"/>
</dbReference>
<dbReference type="FunFam" id="1.10.8.1080:FF:000001">
    <property type="entry name" value="N-acetylmuramic acid 6-phosphate etherase"/>
    <property type="match status" value="1"/>
</dbReference>
<protein>
    <recommendedName>
        <fullName evidence="9 12">N-acetylmuramic acid 6-phosphate etherase</fullName>
        <shortName evidence="12">MurNAc-6-P etherase</shortName>
        <ecNumber evidence="8 12">4.2.1.126</ecNumber>
    </recommendedName>
    <alternativeName>
        <fullName evidence="11 12">N-acetylmuramic acid 6-phosphate hydrolase</fullName>
    </alternativeName>
    <alternativeName>
        <fullName evidence="10 12">N-acetylmuramic acid 6-phosphate lyase</fullName>
    </alternativeName>
</protein>
<dbReference type="NCBIfam" id="TIGR00274">
    <property type="entry name" value="N-acetylmuramic acid 6-phosphate etherase"/>
    <property type="match status" value="1"/>
</dbReference>
<feature type="domain" description="SIS" evidence="13">
    <location>
        <begin position="78"/>
        <end position="241"/>
    </location>
</feature>
<evidence type="ECO:0000256" key="6">
    <source>
        <dbReference type="ARBA" id="ARBA00060672"/>
    </source>
</evidence>
<dbReference type="PANTHER" id="PTHR10088">
    <property type="entry name" value="GLUCOKINASE REGULATORY PROTEIN"/>
    <property type="match status" value="1"/>
</dbReference>
<dbReference type="InterPro" id="IPR001347">
    <property type="entry name" value="SIS_dom"/>
</dbReference>
<evidence type="ECO:0000256" key="8">
    <source>
        <dbReference type="ARBA" id="ARBA00067056"/>
    </source>
</evidence>
<dbReference type="SUPFAM" id="SSF53697">
    <property type="entry name" value="SIS domain"/>
    <property type="match status" value="1"/>
</dbReference>
<dbReference type="FunFam" id="3.40.50.10490:FF:000014">
    <property type="entry name" value="N-acetylmuramic acid 6-phosphate etherase"/>
    <property type="match status" value="1"/>
</dbReference>
<comment type="function">
    <text evidence="12">Specifically catalyzes the cleavage of the D-lactyl ether substituent of MurNAc 6-phosphate, producing GlcNAc 6-phosphate and D-lactate.</text>
</comment>
<evidence type="ECO:0000256" key="11">
    <source>
        <dbReference type="ARBA" id="ARBA00084049"/>
    </source>
</evidence>
<sequence>MFDQAPISWNDVSRTADKGVHVPDLDALSTTEAQNPRTRRLDAMSVEELLRVMNAEDARVPDAVARQIPQIAGAVELVVQALRAGGRLIYLGAGTSGRLGVLDAAECPPTFGTDPGQVVGLLAGGQDAMFRAAEGAEDRAQDGVRDLTELGLTDRDVVVGIAASGRTPYVIGGLDHARAVGAATVSIACNPGAEVSRHAQVAIELDNGPEVLTGSTRLKAGTSQKLVLNMISTAAMVGLGKVYGNLMVDLRPTNEKLLARAVRIVREATDCDEDTARAALAAADHHAKTAIVAILCGISADAARDRLAAADGFVRGAVDTTPN</sequence>
<comment type="catalytic activity">
    <reaction evidence="4 12">
        <text>N-acetyl-D-muramate 6-phosphate + H2O = N-acetyl-D-glucosamine 6-phosphate + (R)-lactate</text>
        <dbReference type="Rhea" id="RHEA:26410"/>
        <dbReference type="ChEBI" id="CHEBI:15377"/>
        <dbReference type="ChEBI" id="CHEBI:16004"/>
        <dbReference type="ChEBI" id="CHEBI:57513"/>
        <dbReference type="ChEBI" id="CHEBI:58722"/>
        <dbReference type="EC" id="4.2.1.126"/>
    </reaction>
</comment>
<evidence type="ECO:0000259" key="13">
    <source>
        <dbReference type="PROSITE" id="PS51464"/>
    </source>
</evidence>
<evidence type="ECO:0000256" key="9">
    <source>
        <dbReference type="ARBA" id="ARBA00070061"/>
    </source>
</evidence>
<evidence type="ECO:0000313" key="14">
    <source>
        <dbReference type="EMBL" id="NKY24469.1"/>
    </source>
</evidence>
<reference evidence="14 15" key="1">
    <citation type="submission" date="2020-04" db="EMBL/GenBank/DDBJ databases">
        <title>MicrobeNet Type strains.</title>
        <authorList>
            <person name="Nicholson A.C."/>
        </authorList>
    </citation>
    <scope>NUCLEOTIDE SEQUENCE [LARGE SCALE GENOMIC DNA]</scope>
    <source>
        <strain evidence="14 15">ATCC BAA-788</strain>
    </source>
</reference>